<dbReference type="InterPro" id="IPR050992">
    <property type="entry name" value="CheZ_family_phosphatases"/>
</dbReference>
<name>A0A085VZ89_9BACT</name>
<organism evidence="4 5">
    <name type="scientific">Hyalangium minutum</name>
    <dbReference type="NCBI Taxonomy" id="394096"/>
    <lineage>
        <taxon>Bacteria</taxon>
        <taxon>Pseudomonadati</taxon>
        <taxon>Myxococcota</taxon>
        <taxon>Myxococcia</taxon>
        <taxon>Myxococcales</taxon>
        <taxon>Cystobacterineae</taxon>
        <taxon>Archangiaceae</taxon>
        <taxon>Hyalangium</taxon>
    </lineage>
</organism>
<dbReference type="OrthoDB" id="274823at2"/>
<keyword evidence="5" id="KW-1185">Reference proteome</keyword>
<evidence type="ECO:0000313" key="4">
    <source>
        <dbReference type="EMBL" id="KFE60752.1"/>
    </source>
</evidence>
<proteinExistence type="predicted"/>
<dbReference type="EMBL" id="JMCB01000028">
    <property type="protein sequence ID" value="KFE60752.1"/>
    <property type="molecule type" value="Genomic_DNA"/>
</dbReference>
<dbReference type="Pfam" id="PF04509">
    <property type="entry name" value="CheC"/>
    <property type="match status" value="1"/>
</dbReference>
<dbReference type="AlphaFoldDB" id="A0A085VZ89"/>
<evidence type="ECO:0000256" key="2">
    <source>
        <dbReference type="ARBA" id="ARBA00022801"/>
    </source>
</evidence>
<comment type="caution">
    <text evidence="4">The sequence shown here is derived from an EMBL/GenBank/DDBJ whole genome shotgun (WGS) entry which is preliminary data.</text>
</comment>
<dbReference type="STRING" id="394096.DB31_4665"/>
<dbReference type="GO" id="GO:0016787">
    <property type="term" value="F:hydrolase activity"/>
    <property type="evidence" value="ECO:0007669"/>
    <property type="project" value="UniProtKB-KW"/>
</dbReference>
<dbReference type="CDD" id="cd17909">
    <property type="entry name" value="CheC_ClassI"/>
    <property type="match status" value="1"/>
</dbReference>
<protein>
    <submittedName>
        <fullName evidence="4">Chemotaxis protein CheC--inhibitor of MCP methylation</fullName>
    </submittedName>
</protein>
<dbReference type="PANTHER" id="PTHR43693">
    <property type="entry name" value="PROTEIN PHOSPHATASE CHEZ"/>
    <property type="match status" value="1"/>
</dbReference>
<sequence length="199" mass="20673">MNAQGPSEIQLDVLREVANIGCGHAVNALARLVGGKQVDLSVPRAMVTVAAEVAEQLGGDEPVIGVKLGMVGELHGVMLFVLPARDGASLGAVLLGHVSRGPELESALRETANIVASACLSAIGKLTRWKLLPTVPDLHRGSAREVVSAALRETEGGQTSPVVVLEARFSAASAPPVSGRMLLVLERESSRALLQRLGV</sequence>
<accession>A0A085VZ89</accession>
<evidence type="ECO:0000313" key="5">
    <source>
        <dbReference type="Proteomes" id="UP000028725"/>
    </source>
</evidence>
<dbReference type="RefSeq" id="WP_044198711.1">
    <property type="nucleotide sequence ID" value="NZ_JMCB01000028.1"/>
</dbReference>
<feature type="domain" description="CheC-like protein" evidence="3">
    <location>
        <begin position="9"/>
        <end position="46"/>
    </location>
</feature>
<dbReference type="InterPro" id="IPR028976">
    <property type="entry name" value="CheC-like_sf"/>
</dbReference>
<dbReference type="InterPro" id="IPR007597">
    <property type="entry name" value="CheC"/>
</dbReference>
<keyword evidence="2" id="KW-0378">Hydrolase</keyword>
<reference evidence="4 5" key="1">
    <citation type="submission" date="2014-04" db="EMBL/GenBank/DDBJ databases">
        <title>Genome assembly of Hyalangium minutum DSM 14724.</title>
        <authorList>
            <person name="Sharma G."/>
            <person name="Subramanian S."/>
        </authorList>
    </citation>
    <scope>NUCLEOTIDE SEQUENCE [LARGE SCALE GENOMIC DNA]</scope>
    <source>
        <strain evidence="4 5">DSM 14724</strain>
    </source>
</reference>
<dbReference type="GO" id="GO:0006935">
    <property type="term" value="P:chemotaxis"/>
    <property type="evidence" value="ECO:0007669"/>
    <property type="project" value="UniProtKB-KW"/>
</dbReference>
<dbReference type="PANTHER" id="PTHR43693:SF1">
    <property type="entry name" value="PROTEIN PHOSPHATASE CHEZ"/>
    <property type="match status" value="1"/>
</dbReference>
<evidence type="ECO:0000256" key="1">
    <source>
        <dbReference type="ARBA" id="ARBA00022500"/>
    </source>
</evidence>
<gene>
    <name evidence="4" type="ORF">DB31_4665</name>
</gene>
<dbReference type="Proteomes" id="UP000028725">
    <property type="component" value="Unassembled WGS sequence"/>
</dbReference>
<keyword evidence="1" id="KW-0145">Chemotaxis</keyword>
<dbReference type="Gene3D" id="3.40.1550.10">
    <property type="entry name" value="CheC-like"/>
    <property type="match status" value="1"/>
</dbReference>
<dbReference type="SUPFAM" id="SSF103039">
    <property type="entry name" value="CheC-like"/>
    <property type="match status" value="1"/>
</dbReference>
<dbReference type="PATRIC" id="fig|394096.3.peg.8397"/>
<evidence type="ECO:0000259" key="3">
    <source>
        <dbReference type="Pfam" id="PF04509"/>
    </source>
</evidence>